<evidence type="ECO:0000256" key="1">
    <source>
        <dbReference type="ARBA" id="ARBA00006739"/>
    </source>
</evidence>
<dbReference type="Proteomes" id="UP000319908">
    <property type="component" value="Unassembled WGS sequence"/>
</dbReference>
<dbReference type="EC" id="2.4.-.-" evidence="5"/>
<protein>
    <submittedName>
        <fullName evidence="5">Glycosyltransferase EpsE</fullName>
        <ecNumber evidence="5">2.4.-.-</ecNumber>
    </submittedName>
</protein>
<feature type="domain" description="Glycosyltransferase 2-like" evidence="4">
    <location>
        <begin position="8"/>
        <end position="170"/>
    </location>
</feature>
<dbReference type="EMBL" id="SJPU01000001">
    <property type="protein sequence ID" value="TWU18071.1"/>
    <property type="molecule type" value="Genomic_DNA"/>
</dbReference>
<proteinExistence type="inferred from homology"/>
<dbReference type="InterPro" id="IPR001173">
    <property type="entry name" value="Glyco_trans_2-like"/>
</dbReference>
<keyword evidence="6" id="KW-1185">Reference proteome</keyword>
<evidence type="ECO:0000313" key="6">
    <source>
        <dbReference type="Proteomes" id="UP000319908"/>
    </source>
</evidence>
<dbReference type="RefSeq" id="WP_302117107.1">
    <property type="nucleotide sequence ID" value="NZ_SJPU01000001.1"/>
</dbReference>
<keyword evidence="2 5" id="KW-0328">Glycosyltransferase</keyword>
<evidence type="ECO:0000256" key="3">
    <source>
        <dbReference type="ARBA" id="ARBA00022679"/>
    </source>
</evidence>
<dbReference type="Gene3D" id="3.90.550.10">
    <property type="entry name" value="Spore Coat Polysaccharide Biosynthesis Protein SpsA, Chain A"/>
    <property type="match status" value="1"/>
</dbReference>
<organism evidence="5 6">
    <name type="scientific">Allorhodopirellula heiligendammensis</name>
    <dbReference type="NCBI Taxonomy" id="2714739"/>
    <lineage>
        <taxon>Bacteria</taxon>
        <taxon>Pseudomonadati</taxon>
        <taxon>Planctomycetota</taxon>
        <taxon>Planctomycetia</taxon>
        <taxon>Pirellulales</taxon>
        <taxon>Pirellulaceae</taxon>
        <taxon>Allorhodopirellula</taxon>
    </lineage>
</organism>
<dbReference type="InterPro" id="IPR050834">
    <property type="entry name" value="Glycosyltransf_2"/>
</dbReference>
<evidence type="ECO:0000256" key="2">
    <source>
        <dbReference type="ARBA" id="ARBA00022676"/>
    </source>
</evidence>
<name>A0A5C6C380_9BACT</name>
<comment type="caution">
    <text evidence="5">The sequence shown here is derived from an EMBL/GenBank/DDBJ whole genome shotgun (WGS) entry which is preliminary data.</text>
</comment>
<keyword evidence="3 5" id="KW-0808">Transferase</keyword>
<dbReference type="SUPFAM" id="SSF53448">
    <property type="entry name" value="Nucleotide-diphospho-sugar transferases"/>
    <property type="match status" value="1"/>
</dbReference>
<evidence type="ECO:0000313" key="5">
    <source>
        <dbReference type="EMBL" id="TWU18071.1"/>
    </source>
</evidence>
<dbReference type="PANTHER" id="PTHR43685">
    <property type="entry name" value="GLYCOSYLTRANSFERASE"/>
    <property type="match status" value="1"/>
</dbReference>
<dbReference type="GO" id="GO:0016757">
    <property type="term" value="F:glycosyltransferase activity"/>
    <property type="evidence" value="ECO:0007669"/>
    <property type="project" value="UniProtKB-KW"/>
</dbReference>
<gene>
    <name evidence="5" type="primary">epsE_2</name>
    <name evidence="5" type="ORF">Poly21_02260</name>
</gene>
<accession>A0A5C6C380</accession>
<dbReference type="AlphaFoldDB" id="A0A5C6C380"/>
<reference evidence="5 6" key="1">
    <citation type="journal article" date="2020" name="Antonie Van Leeuwenhoek">
        <title>Rhodopirellula heiligendammensis sp. nov., Rhodopirellula pilleata sp. nov., and Rhodopirellula solitaria sp. nov. isolated from natural or artificial marine surfaces in Northern Germany and California, USA, and emended description of the genus Rhodopirellula.</title>
        <authorList>
            <person name="Kallscheuer N."/>
            <person name="Wiegand S."/>
            <person name="Jogler M."/>
            <person name="Boedeker C."/>
            <person name="Peeters S.H."/>
            <person name="Rast P."/>
            <person name="Heuer A."/>
            <person name="Jetten M.S.M."/>
            <person name="Rohde M."/>
            <person name="Jogler C."/>
        </authorList>
    </citation>
    <scope>NUCLEOTIDE SEQUENCE [LARGE SCALE GENOMIC DNA]</scope>
    <source>
        <strain evidence="5 6">Poly21</strain>
    </source>
</reference>
<comment type="similarity">
    <text evidence="1">Belongs to the glycosyltransferase 2 family.</text>
</comment>
<evidence type="ECO:0000259" key="4">
    <source>
        <dbReference type="Pfam" id="PF00535"/>
    </source>
</evidence>
<sequence length="304" mass="34343">MNQRPLISVILPVYNAEKYVGDAIQSILDQNHSDFELLIIDDGSSDRSLEVLREFERSDDRVHLTVRPNRGLVTTLNELIASATGTYLARMDADDISLPDRFEKQVEFLTKRTDVAVVGGQAELIDDVGRVIGPFGFPHQHSQIDSLLAEGHCTICHPAAMMRLDKVNKIGGYDASLGAAEDLDLWLRLGEIGQLANLPDTVIRYRIHSGSISGANRELQRAFAKTVQQMACKRRGTDVEFTADAHWRPGTSRKSRQSFAAKYAWLAFNHQHLDTFRHYAWQAIRLRPFSTTSLRLSRAWMKIR</sequence>
<dbReference type="PANTHER" id="PTHR43685:SF5">
    <property type="entry name" value="GLYCOSYLTRANSFERASE EPSE-RELATED"/>
    <property type="match status" value="1"/>
</dbReference>
<dbReference type="Pfam" id="PF00535">
    <property type="entry name" value="Glycos_transf_2"/>
    <property type="match status" value="1"/>
</dbReference>
<dbReference type="InterPro" id="IPR029044">
    <property type="entry name" value="Nucleotide-diphossugar_trans"/>
</dbReference>